<keyword evidence="3" id="KW-1185">Reference proteome</keyword>
<dbReference type="AlphaFoldDB" id="A0A183EEZ8"/>
<dbReference type="WBParaSite" id="GPUH_0001956401-mRNA-1">
    <property type="protein sequence ID" value="GPUH_0001956401-mRNA-1"/>
    <property type="gene ID" value="GPUH_0001956401"/>
</dbReference>
<name>A0A183EEZ8_9BILA</name>
<sequence length="219" mass="23825">MEEQDYFFFTETPVTVDLSLNSSKSSIESAQTGGSLFASFSDEDLDAERCYYCNGLLRLKRLENHPQYCSKKCRKLYKKNPTLGDEQVAHSLNASSRMPSVRSTEASPINKESPTMATAQNLTVISEPSSSGISNESQAQQRSPPTLTLKMVSPQQAEIIKSPRATTSASTNQAECSKTSISVSPAAGPAEKSPADFNSRAAKTWTVRFLCVLCCMTAV</sequence>
<gene>
    <name evidence="2" type="ORF">GPUH_LOCUS19540</name>
</gene>
<evidence type="ECO:0000256" key="1">
    <source>
        <dbReference type="SAM" id="MobiDB-lite"/>
    </source>
</evidence>
<dbReference type="EMBL" id="UYRT01088702">
    <property type="protein sequence ID" value="VDN34043.1"/>
    <property type="molecule type" value="Genomic_DNA"/>
</dbReference>
<evidence type="ECO:0000313" key="2">
    <source>
        <dbReference type="EMBL" id="VDN34043.1"/>
    </source>
</evidence>
<reference evidence="2 3" key="2">
    <citation type="submission" date="2018-11" db="EMBL/GenBank/DDBJ databases">
        <authorList>
            <consortium name="Pathogen Informatics"/>
        </authorList>
    </citation>
    <scope>NUCLEOTIDE SEQUENCE [LARGE SCALE GENOMIC DNA]</scope>
</reference>
<feature type="region of interest" description="Disordered" evidence="1">
    <location>
        <begin position="161"/>
        <end position="196"/>
    </location>
</feature>
<evidence type="ECO:0000313" key="3">
    <source>
        <dbReference type="Proteomes" id="UP000271098"/>
    </source>
</evidence>
<dbReference type="OrthoDB" id="5850258at2759"/>
<feature type="region of interest" description="Disordered" evidence="1">
    <location>
        <begin position="90"/>
        <end position="147"/>
    </location>
</feature>
<feature type="compositionally biased region" description="Polar residues" evidence="1">
    <location>
        <begin position="90"/>
        <end position="124"/>
    </location>
</feature>
<evidence type="ECO:0000313" key="4">
    <source>
        <dbReference type="WBParaSite" id="GPUH_0001956401-mRNA-1"/>
    </source>
</evidence>
<proteinExistence type="predicted"/>
<feature type="compositionally biased region" description="Polar residues" evidence="1">
    <location>
        <begin position="164"/>
        <end position="183"/>
    </location>
</feature>
<accession>A0A183EEZ8</accession>
<feature type="compositionally biased region" description="Low complexity" evidence="1">
    <location>
        <begin position="125"/>
        <end position="137"/>
    </location>
</feature>
<protein>
    <submittedName>
        <fullName evidence="4">FLZ-type domain-containing protein</fullName>
    </submittedName>
</protein>
<dbReference type="Proteomes" id="UP000271098">
    <property type="component" value="Unassembled WGS sequence"/>
</dbReference>
<reference evidence="4" key="1">
    <citation type="submission" date="2016-06" db="UniProtKB">
        <authorList>
            <consortium name="WormBaseParasite"/>
        </authorList>
    </citation>
    <scope>IDENTIFICATION</scope>
</reference>
<organism evidence="4">
    <name type="scientific">Gongylonema pulchrum</name>
    <dbReference type="NCBI Taxonomy" id="637853"/>
    <lineage>
        <taxon>Eukaryota</taxon>
        <taxon>Metazoa</taxon>
        <taxon>Ecdysozoa</taxon>
        <taxon>Nematoda</taxon>
        <taxon>Chromadorea</taxon>
        <taxon>Rhabditida</taxon>
        <taxon>Spirurina</taxon>
        <taxon>Spiruromorpha</taxon>
        <taxon>Spiruroidea</taxon>
        <taxon>Gongylonematidae</taxon>
        <taxon>Gongylonema</taxon>
    </lineage>
</organism>